<proteinExistence type="predicted"/>
<protein>
    <submittedName>
        <fullName evidence="2">Hypp9688 protein</fullName>
    </submittedName>
</protein>
<accession>A0A8S4MNR3</accession>
<organism evidence="2 3">
    <name type="scientific">Branchiostoma lanceolatum</name>
    <name type="common">Common lancelet</name>
    <name type="synonym">Amphioxus lanceolatum</name>
    <dbReference type="NCBI Taxonomy" id="7740"/>
    <lineage>
        <taxon>Eukaryota</taxon>
        <taxon>Metazoa</taxon>
        <taxon>Chordata</taxon>
        <taxon>Cephalochordata</taxon>
        <taxon>Leptocardii</taxon>
        <taxon>Amphioxiformes</taxon>
        <taxon>Branchiostomatidae</taxon>
        <taxon>Branchiostoma</taxon>
    </lineage>
</organism>
<dbReference type="EMBL" id="CAKMNS010000385">
    <property type="protein sequence ID" value="CAH1277535.1"/>
    <property type="molecule type" value="Genomic_DNA"/>
</dbReference>
<keyword evidence="3" id="KW-1185">Reference proteome</keyword>
<evidence type="ECO:0000256" key="1">
    <source>
        <dbReference type="SAM" id="MobiDB-lite"/>
    </source>
</evidence>
<dbReference type="OrthoDB" id="10123867at2759"/>
<sequence>MELQGPTCGGKGRDRKGRQVENRQVGVGSCPDERRLVEKQPVRPGGDEAAFSTYLRNLSTAEFLNDSIFYKCTHWAIISVKGREQVGDTVIQTSDAGG</sequence>
<evidence type="ECO:0000313" key="3">
    <source>
        <dbReference type="Proteomes" id="UP000838412"/>
    </source>
</evidence>
<feature type="compositionally biased region" description="Basic and acidic residues" evidence="1">
    <location>
        <begin position="31"/>
        <end position="41"/>
    </location>
</feature>
<name>A0A8S4MNR3_BRALA</name>
<gene>
    <name evidence="2" type="primary">Hypp9688</name>
    <name evidence="2" type="ORF">BLAG_LOCUS26299</name>
</gene>
<reference evidence="2" key="1">
    <citation type="submission" date="2022-01" db="EMBL/GenBank/DDBJ databases">
        <authorList>
            <person name="Braso-Vives M."/>
        </authorList>
    </citation>
    <scope>NUCLEOTIDE SEQUENCE</scope>
</reference>
<dbReference type="AlphaFoldDB" id="A0A8S4MNR3"/>
<dbReference type="Proteomes" id="UP000838412">
    <property type="component" value="Unassembled WGS sequence"/>
</dbReference>
<comment type="caution">
    <text evidence="2">The sequence shown here is derived from an EMBL/GenBank/DDBJ whole genome shotgun (WGS) entry which is preliminary data.</text>
</comment>
<feature type="region of interest" description="Disordered" evidence="1">
    <location>
        <begin position="1"/>
        <end position="45"/>
    </location>
</feature>
<evidence type="ECO:0000313" key="2">
    <source>
        <dbReference type="EMBL" id="CAH1277535.1"/>
    </source>
</evidence>